<organism evidence="2 3">
    <name type="scientific">Janibacter cremeus</name>
    <dbReference type="NCBI Taxonomy" id="1285192"/>
    <lineage>
        <taxon>Bacteria</taxon>
        <taxon>Bacillati</taxon>
        <taxon>Actinomycetota</taxon>
        <taxon>Actinomycetes</taxon>
        <taxon>Micrococcales</taxon>
        <taxon>Intrasporangiaceae</taxon>
        <taxon>Janibacter</taxon>
    </lineage>
</organism>
<reference evidence="2 3" key="1">
    <citation type="submission" date="2020-07" db="EMBL/GenBank/DDBJ databases">
        <title>Sequencing the genomes of 1000 actinobacteria strains.</title>
        <authorList>
            <person name="Klenk H.-P."/>
        </authorList>
    </citation>
    <scope>NUCLEOTIDE SEQUENCE [LARGE SCALE GENOMIC DNA]</scope>
    <source>
        <strain evidence="2 3">DSM 26154</strain>
    </source>
</reference>
<comment type="caution">
    <text evidence="2">The sequence shown here is derived from an EMBL/GenBank/DDBJ whole genome shotgun (WGS) entry which is preliminary data.</text>
</comment>
<dbReference type="GO" id="GO:0016740">
    <property type="term" value="F:transferase activity"/>
    <property type="evidence" value="ECO:0007669"/>
    <property type="project" value="UniProtKB-KW"/>
</dbReference>
<dbReference type="PANTHER" id="PTHR36836">
    <property type="entry name" value="COLANIC ACID BIOSYNTHESIS PROTEIN WCAK"/>
    <property type="match status" value="1"/>
</dbReference>
<dbReference type="Proteomes" id="UP000554054">
    <property type="component" value="Unassembled WGS sequence"/>
</dbReference>
<evidence type="ECO:0000313" key="2">
    <source>
        <dbReference type="EMBL" id="NYF99035.1"/>
    </source>
</evidence>
<keyword evidence="3" id="KW-1185">Reference proteome</keyword>
<sequence>MSGSSRGPRDHTGIATGLRLVLAGASLGTGNRGVEALARAVIDSIGRDSADAALSVLDDGWGVRAAPAFGARSDLVGVRWSRRWHRPESWARIRLAQALGRADANPAAARFAAADAVLDLSGGDSFTDLYGPARLAAVSAPKRAAIRAGRPLVLLPQTYGPFTTSRGRTSAERIIRSSSVAFARDPWSHEQLLSLAGPDADHTRLRRGVDVAFGLEARRPTEGVAEQVEQWTSGLTAGVNVSGLLLDSAARTRFALAGDYLATMTQLVRGLLAAEAQVVFVPHVHSSGGVGESDMAAIRRIREQLSSRERSRTRVVPPDLDARELKWCISRLDWFVGSRMHSTIAALSTLTPAAAYAYSDKASGVFETCGMRSQVVDARQSAGGEAVDAILTSFNDREVIRADLAAAVPPVVEESRTQLRDLLTDVGRWRDSGGTAEPIV</sequence>
<dbReference type="RefSeq" id="WP_185991788.1">
    <property type="nucleotide sequence ID" value="NZ_JACCAE010000001.1"/>
</dbReference>
<dbReference type="Pfam" id="PF04230">
    <property type="entry name" value="PS_pyruv_trans"/>
    <property type="match status" value="1"/>
</dbReference>
<gene>
    <name evidence="2" type="ORF">BJY20_002427</name>
</gene>
<dbReference type="AlphaFoldDB" id="A0A852VZ91"/>
<accession>A0A852VZ91</accession>
<keyword evidence="2" id="KW-0808">Transferase</keyword>
<feature type="domain" description="Polysaccharide pyruvyl transferase" evidence="1">
    <location>
        <begin position="79"/>
        <end position="359"/>
    </location>
</feature>
<name>A0A852VZ91_9MICO</name>
<dbReference type="PANTHER" id="PTHR36836:SF1">
    <property type="entry name" value="COLANIC ACID BIOSYNTHESIS PROTEIN WCAK"/>
    <property type="match status" value="1"/>
</dbReference>
<evidence type="ECO:0000259" key="1">
    <source>
        <dbReference type="Pfam" id="PF04230"/>
    </source>
</evidence>
<dbReference type="EMBL" id="JACCAE010000001">
    <property type="protein sequence ID" value="NYF99035.1"/>
    <property type="molecule type" value="Genomic_DNA"/>
</dbReference>
<protein>
    <submittedName>
        <fullName evidence="2">Polysaccharide pyruvyl transferase WcaK-like protein</fullName>
    </submittedName>
</protein>
<dbReference type="InterPro" id="IPR007345">
    <property type="entry name" value="Polysacch_pyruvyl_Trfase"/>
</dbReference>
<proteinExistence type="predicted"/>
<evidence type="ECO:0000313" key="3">
    <source>
        <dbReference type="Proteomes" id="UP000554054"/>
    </source>
</evidence>